<feature type="region of interest" description="Disordered" evidence="2">
    <location>
        <begin position="303"/>
        <end position="377"/>
    </location>
</feature>
<feature type="domain" description="PH" evidence="3">
    <location>
        <begin position="43"/>
        <end position="150"/>
    </location>
</feature>
<feature type="region of interest" description="Disordered" evidence="2">
    <location>
        <begin position="393"/>
        <end position="442"/>
    </location>
</feature>
<feature type="compositionally biased region" description="Basic and acidic residues" evidence="2">
    <location>
        <begin position="586"/>
        <end position="613"/>
    </location>
</feature>
<reference evidence="4" key="2">
    <citation type="submission" date="2025-09" db="UniProtKB">
        <authorList>
            <consortium name="Ensembl"/>
        </authorList>
    </citation>
    <scope>IDENTIFICATION</scope>
</reference>
<dbReference type="Pfam" id="PF00169">
    <property type="entry name" value="PH"/>
    <property type="match status" value="2"/>
</dbReference>
<dbReference type="GO" id="GO:0051015">
    <property type="term" value="F:actin filament binding"/>
    <property type="evidence" value="ECO:0007669"/>
    <property type="project" value="TreeGrafter"/>
</dbReference>
<reference evidence="4" key="1">
    <citation type="submission" date="2025-08" db="UniProtKB">
        <authorList>
            <consortium name="Ensembl"/>
        </authorList>
    </citation>
    <scope>IDENTIFICATION</scope>
</reference>
<evidence type="ECO:0000259" key="3">
    <source>
        <dbReference type="PROSITE" id="PS50003"/>
    </source>
</evidence>
<evidence type="ECO:0000256" key="1">
    <source>
        <dbReference type="SAM" id="Coils"/>
    </source>
</evidence>
<name>A0A8C5BQP3_GADMO</name>
<feature type="coiled-coil region" evidence="1">
    <location>
        <begin position="809"/>
        <end position="873"/>
    </location>
</feature>
<dbReference type="PANTHER" id="PTHR17271">
    <property type="entry name" value="PLECKSTRIN HOMOLOGY PH DOMAIN-CONTAINING PROTEIN"/>
    <property type="match status" value="1"/>
</dbReference>
<dbReference type="InterPro" id="IPR052223">
    <property type="entry name" value="Actin_Cytoskeleton_Reg"/>
</dbReference>
<proteinExistence type="predicted"/>
<dbReference type="CDD" id="cd01236">
    <property type="entry name" value="PH_RIP"/>
    <property type="match status" value="1"/>
</dbReference>
<dbReference type="InterPro" id="IPR001849">
    <property type="entry name" value="PH_domain"/>
</dbReference>
<evidence type="ECO:0000313" key="4">
    <source>
        <dbReference type="Ensembl" id="ENSGMOP00000050749.1"/>
    </source>
</evidence>
<feature type="region of interest" description="Disordered" evidence="2">
    <location>
        <begin position="152"/>
        <end position="192"/>
    </location>
</feature>
<keyword evidence="5" id="KW-1185">Reference proteome</keyword>
<feature type="compositionally biased region" description="Low complexity" evidence="2">
    <location>
        <begin position="303"/>
        <end position="314"/>
    </location>
</feature>
<feature type="compositionally biased region" description="Basic and acidic residues" evidence="2">
    <location>
        <begin position="641"/>
        <end position="656"/>
    </location>
</feature>
<feature type="region of interest" description="Disordered" evidence="2">
    <location>
        <begin position="628"/>
        <end position="678"/>
    </location>
</feature>
<feature type="domain" description="PH" evidence="3">
    <location>
        <begin position="451"/>
        <end position="547"/>
    </location>
</feature>
<feature type="region of interest" description="Disordered" evidence="2">
    <location>
        <begin position="548"/>
        <end position="613"/>
    </location>
</feature>
<dbReference type="PANTHER" id="PTHR17271:SF12">
    <property type="entry name" value="MYOSIN PHOSPHATASE RHO-INTERACTING PROTEIN ISOFORM X1"/>
    <property type="match status" value="1"/>
</dbReference>
<dbReference type="AlphaFoldDB" id="A0A8C5BQP3"/>
<dbReference type="SMART" id="SM00233">
    <property type="entry name" value="PH"/>
    <property type="match status" value="2"/>
</dbReference>
<protein>
    <submittedName>
        <fullName evidence="4">Myosin phosphatase Rho interacting protein</fullName>
    </submittedName>
</protein>
<sequence>MSTAKENPCRKFQANIFNKSKCQNCFKPRELHLLTDQDLTQAKPIYGGWLCLAPEGTDFDNPMQRSRKWQRRFFVLYEHGCLRFALDESRSTLPQGTVNMNLCTDVIDAEPKTGQKNALCIITPEQEYFIRGENKEIINGWSEQLVVYPKTNKQNQKKKRKVEPATTLEPGPAKVAVTGSGIPEADPGPDSSSIIWQEELSQREVEGATVWSAADLSPLGALPSPAGDVSSDAGSLNGDEVDRAAAAAPQTCSAAAGPGGDLLSPTGSCSSLGGVPRCLSPVASDPFPSGSSLLSNGSHISGSLSSLDSDASGSTVTSNDSHPAAQRGAYPHAGLHHDTPRARRLEAEARKAEKRSRVRSPERHQRPSVLSPESRSGVIEKLEALELENAEKMEVEETEVGRSAARQGRHENRRFHRQDQDPDFPSTRPPLRRAKSLDRRTTESVMTPDLLNFKKGWMVKLEEPGQCQKYWFVLTDHSLRYYKDSIAEEASDLDGEIELATCYNVTEYQAQRNYGFQIHTLEGVHTLSAMTAGIRRNWIQAVMKNVRPSPAPDVASSTEDHGAFTPLDGLVRPDVTQDSPSSEASSVEREAAPGHKKSRAAERRREGRSKTFDWAEFRPIAQALAQQRAQEAEGLSADMADVERSRRREERRKRYDAATAPPEAAPSGGEGGRMDCEGGAGAAVHAEVVAAAAAPAERKQRVEEVIEQHWQQVEQTPLREEKRVPLPVALQPRDTAELERLLESYKRGVDDLKTQLEGCHQQLVDSSQHKQELEVQLRTALEREHDVRSGYISPATCERGFAAMEDSHQRVVDELQRKHQRELENLQEEKDRLLAEETAATIAAIEAMRNAHRSELEKELEKARKTNNHAENADLDEIHRQHEEELCSFQREIEVLSEQYSQKCLENAHLAQALEAERQALRQCQRENQELNAHNQELNNRLAAEITKMRSMASEDGDSGVGMQGKELYELEVMLRVKESEVQYLKQEINSLKDELQAAQRDKKYATDKYKDIYTELSIVKAKAERDLGRLRDQLQLAHEALGGPSLEEVERGGYDIMKSKSNPDILKMAAAAAKRSERTLRSKSVKRDMPWDS</sequence>
<dbReference type="InterPro" id="IPR011993">
    <property type="entry name" value="PH-like_dom_sf"/>
</dbReference>
<dbReference type="Ensembl" id="ENSGMOT00000060532.1">
    <property type="protein sequence ID" value="ENSGMOP00000050749.1"/>
    <property type="gene ID" value="ENSGMOG00000011945.2"/>
</dbReference>
<dbReference type="Gene3D" id="2.30.29.30">
    <property type="entry name" value="Pleckstrin-homology domain (PH domain)/Phosphotyrosine-binding domain (PTB)"/>
    <property type="match status" value="2"/>
</dbReference>
<organism evidence="4 5">
    <name type="scientific">Gadus morhua</name>
    <name type="common">Atlantic cod</name>
    <dbReference type="NCBI Taxonomy" id="8049"/>
    <lineage>
        <taxon>Eukaryota</taxon>
        <taxon>Metazoa</taxon>
        <taxon>Chordata</taxon>
        <taxon>Craniata</taxon>
        <taxon>Vertebrata</taxon>
        <taxon>Euteleostomi</taxon>
        <taxon>Actinopterygii</taxon>
        <taxon>Neopterygii</taxon>
        <taxon>Teleostei</taxon>
        <taxon>Neoteleostei</taxon>
        <taxon>Acanthomorphata</taxon>
        <taxon>Zeiogadaria</taxon>
        <taxon>Gadariae</taxon>
        <taxon>Gadiformes</taxon>
        <taxon>Gadoidei</taxon>
        <taxon>Gadidae</taxon>
        <taxon>Gadus</taxon>
    </lineage>
</organism>
<dbReference type="GeneTree" id="ENSGT00940000164958"/>
<feature type="compositionally biased region" description="Low complexity" evidence="2">
    <location>
        <begin position="657"/>
        <end position="667"/>
    </location>
</feature>
<feature type="coiled-coil region" evidence="1">
    <location>
        <begin position="907"/>
        <end position="1041"/>
    </location>
</feature>
<evidence type="ECO:0000256" key="2">
    <source>
        <dbReference type="SAM" id="MobiDB-lite"/>
    </source>
</evidence>
<accession>A0A8C5BQP3</accession>
<evidence type="ECO:0000313" key="5">
    <source>
        <dbReference type="Proteomes" id="UP000694546"/>
    </source>
</evidence>
<feature type="compositionally biased region" description="Basic and acidic residues" evidence="2">
    <location>
        <begin position="1075"/>
        <end position="1094"/>
    </location>
</feature>
<dbReference type="Proteomes" id="UP000694546">
    <property type="component" value="Chromosome 18"/>
</dbReference>
<dbReference type="PROSITE" id="PS50003">
    <property type="entry name" value="PH_DOMAIN"/>
    <property type="match status" value="2"/>
</dbReference>
<feature type="region of interest" description="Disordered" evidence="2">
    <location>
        <begin position="1073"/>
        <end position="1094"/>
    </location>
</feature>
<dbReference type="GO" id="GO:0015629">
    <property type="term" value="C:actin cytoskeleton"/>
    <property type="evidence" value="ECO:0007669"/>
    <property type="project" value="TreeGrafter"/>
</dbReference>
<feature type="compositionally biased region" description="Basic and acidic residues" evidence="2">
    <location>
        <begin position="335"/>
        <end position="351"/>
    </location>
</feature>
<keyword evidence="1" id="KW-0175">Coiled coil</keyword>
<dbReference type="SUPFAM" id="SSF50729">
    <property type="entry name" value="PH domain-like"/>
    <property type="match status" value="2"/>
</dbReference>